<dbReference type="SUPFAM" id="SSF51419">
    <property type="entry name" value="PLP-binding barrel"/>
    <property type="match status" value="1"/>
</dbReference>
<evidence type="ECO:0000256" key="11">
    <source>
        <dbReference type="PIRSR" id="PIRSR038941-1"/>
    </source>
</evidence>
<evidence type="ECO:0000256" key="4">
    <source>
        <dbReference type="ARBA" id="ARBA00022793"/>
    </source>
</evidence>
<dbReference type="PIRSF" id="PIRSF038941">
    <property type="entry name" value="NspC"/>
    <property type="match status" value="1"/>
</dbReference>
<feature type="binding site" evidence="11">
    <location>
        <position position="269"/>
    </location>
    <ligand>
        <name>substrate</name>
    </ligand>
</feature>
<keyword evidence="4" id="KW-0210">Decarboxylase</keyword>
<dbReference type="EC" id="4.1.1.96" evidence="2"/>
<dbReference type="InterPro" id="IPR029066">
    <property type="entry name" value="PLP-binding_barrel"/>
</dbReference>
<comment type="catalytic activity">
    <reaction evidence="10">
        <text>carboxynorspermidine + H(+) = norspermidine + CO2</text>
        <dbReference type="Rhea" id="RHEA:34099"/>
        <dbReference type="ChEBI" id="CHEBI:15378"/>
        <dbReference type="ChEBI" id="CHEBI:16526"/>
        <dbReference type="ChEBI" id="CHEBI:57920"/>
        <dbReference type="ChEBI" id="CHEBI:65070"/>
        <dbReference type="EC" id="4.1.1.96"/>
    </reaction>
</comment>
<organism evidence="13 14">
    <name type="scientific">Candidatus Electrothrix aarhusensis</name>
    <dbReference type="NCBI Taxonomy" id="1859131"/>
    <lineage>
        <taxon>Bacteria</taxon>
        <taxon>Pseudomonadati</taxon>
        <taxon>Thermodesulfobacteriota</taxon>
        <taxon>Desulfobulbia</taxon>
        <taxon>Desulfobulbales</taxon>
        <taxon>Desulfobulbaceae</taxon>
        <taxon>Candidatus Electrothrix</taxon>
    </lineage>
</organism>
<proteinExistence type="inferred from homology"/>
<dbReference type="InterPro" id="IPR009006">
    <property type="entry name" value="Ala_racemase/Decarboxylase_C"/>
</dbReference>
<feature type="binding site" evidence="11">
    <location>
        <position position="233"/>
    </location>
    <ligand>
        <name>substrate</name>
    </ligand>
</feature>
<dbReference type="PANTHER" id="PTHR43727">
    <property type="entry name" value="DIAMINOPIMELATE DECARBOXYLASE"/>
    <property type="match status" value="1"/>
</dbReference>
<dbReference type="SUPFAM" id="SSF50621">
    <property type="entry name" value="Alanine racemase C-terminal domain-like"/>
    <property type="match status" value="1"/>
</dbReference>
<dbReference type="GO" id="GO:0045312">
    <property type="term" value="P:nor-spermidine biosynthetic process"/>
    <property type="evidence" value="ECO:0007669"/>
    <property type="project" value="InterPro"/>
</dbReference>
<dbReference type="GO" id="GO:0009089">
    <property type="term" value="P:lysine biosynthetic process via diaminopimelate"/>
    <property type="evidence" value="ECO:0007669"/>
    <property type="project" value="TreeGrafter"/>
</dbReference>
<evidence type="ECO:0000256" key="10">
    <source>
        <dbReference type="ARBA" id="ARBA00047389"/>
    </source>
</evidence>
<evidence type="ECO:0000313" key="13">
    <source>
        <dbReference type="EMBL" id="RWX43082.1"/>
    </source>
</evidence>
<name>A0A444IQL4_9BACT</name>
<comment type="caution">
    <text evidence="13">The sequence shown here is derived from an EMBL/GenBank/DDBJ whole genome shotgun (WGS) entry which is preliminary data.</text>
</comment>
<evidence type="ECO:0000256" key="9">
    <source>
        <dbReference type="ARBA" id="ARBA00047351"/>
    </source>
</evidence>
<dbReference type="AlphaFoldDB" id="A0A444IQL4"/>
<comment type="cofactor">
    <cofactor evidence="1">
        <name>pyridoxal 5'-phosphate</name>
        <dbReference type="ChEBI" id="CHEBI:597326"/>
    </cofactor>
</comment>
<comment type="catalytic activity">
    <reaction evidence="9">
        <text>carboxyspermidine + H(+) = spermidine + CO2</text>
        <dbReference type="Rhea" id="RHEA:34095"/>
        <dbReference type="ChEBI" id="CHEBI:15378"/>
        <dbReference type="ChEBI" id="CHEBI:16526"/>
        <dbReference type="ChEBI" id="CHEBI:57834"/>
        <dbReference type="ChEBI" id="CHEBI:65072"/>
        <dbReference type="EC" id="4.1.1.96"/>
    </reaction>
</comment>
<dbReference type="Proteomes" id="UP000287853">
    <property type="component" value="Unassembled WGS sequence"/>
</dbReference>
<dbReference type="NCBIfam" id="TIGR01047">
    <property type="entry name" value="nspC"/>
    <property type="match status" value="1"/>
</dbReference>
<dbReference type="InterPro" id="IPR022643">
    <property type="entry name" value="De-COase2_C"/>
</dbReference>
<evidence type="ECO:0000256" key="3">
    <source>
        <dbReference type="ARBA" id="ARBA00013633"/>
    </source>
</evidence>
<sequence length="378" mass="42256">MKLATPYYLIDEARLLKNLERIQLVREQAGAKSVLALKCFSTWPVFSLMRQYMDGTTSSSLYEARLGYEEFGKEVHAYSVAFAEEEIDELSKISDKIIFNSVTQLKQFAGKTGQLARGLRLNPQVSYSEYDLADPARPYSRLGVVDIPPPEVTELISGAMLHYNCENDDFDNFSSVLEEIGERYADLLHQLDWLSLGGGVFFTGDDYPLGKFIEKLKAFSEQFDLQLYLEPGEAAITESTTLVTTVLDVVHNERDIVIVDSSIEAHMLDLLTYQEKAHIKGGSPSGAFHYIIAGRSCLAGDIFGEYRSDIPLRPGDQLQLADAGGYTMVKMNWFNGLKMPSIVVKRLNGRCDTVKTFSYQDFKQSFGTDAFAHNGGFG</sequence>
<dbReference type="Gene3D" id="2.40.37.10">
    <property type="entry name" value="Lyase, Ornithine Decarboxylase, Chain A, domain 1"/>
    <property type="match status" value="1"/>
</dbReference>
<evidence type="ECO:0000256" key="5">
    <source>
        <dbReference type="ARBA" id="ARBA00022898"/>
    </source>
</evidence>
<dbReference type="CDD" id="cd06829">
    <property type="entry name" value="PLPDE_III_CANSDC"/>
    <property type="match status" value="1"/>
</dbReference>
<evidence type="ECO:0000256" key="8">
    <source>
        <dbReference type="ARBA" id="ARBA00025802"/>
    </source>
</evidence>
<dbReference type="Pfam" id="PF00278">
    <property type="entry name" value="Orn_DAP_Arg_deC"/>
    <property type="match status" value="1"/>
</dbReference>
<protein>
    <recommendedName>
        <fullName evidence="3">Carboxynorspermidine/carboxyspermidine decarboxylase</fullName>
        <ecNumber evidence="2">4.1.1.96</ecNumber>
    </recommendedName>
</protein>
<accession>A0A444IQL4</accession>
<evidence type="ECO:0000256" key="2">
    <source>
        <dbReference type="ARBA" id="ARBA00012259"/>
    </source>
</evidence>
<dbReference type="GO" id="GO:0008295">
    <property type="term" value="P:spermidine biosynthetic process"/>
    <property type="evidence" value="ECO:0007669"/>
    <property type="project" value="UniProtKB-KW"/>
</dbReference>
<evidence type="ECO:0000256" key="7">
    <source>
        <dbReference type="ARBA" id="ARBA00023239"/>
    </source>
</evidence>
<dbReference type="PANTHER" id="PTHR43727:SF1">
    <property type="entry name" value="CARBOXYNORSPERMIDINE_CARBOXYSPERMIDINE DECARBOXYLASE"/>
    <property type="match status" value="1"/>
</dbReference>
<keyword evidence="7 13" id="KW-0456">Lyase</keyword>
<gene>
    <name evidence="13" type="ORF">H206_03170</name>
</gene>
<dbReference type="EMBL" id="MTKO01000131">
    <property type="protein sequence ID" value="RWX43082.1"/>
    <property type="molecule type" value="Genomic_DNA"/>
</dbReference>
<keyword evidence="14" id="KW-1185">Reference proteome</keyword>
<evidence type="ECO:0000259" key="12">
    <source>
        <dbReference type="Pfam" id="PF00278"/>
    </source>
</evidence>
<feature type="domain" description="Orn/DAP/Arg decarboxylase 2 C-terminal" evidence="12">
    <location>
        <begin position="162"/>
        <end position="324"/>
    </location>
</feature>
<evidence type="ECO:0000256" key="6">
    <source>
        <dbReference type="ARBA" id="ARBA00023066"/>
    </source>
</evidence>
<evidence type="ECO:0000313" key="14">
    <source>
        <dbReference type="Proteomes" id="UP000287853"/>
    </source>
</evidence>
<dbReference type="Gene3D" id="3.20.20.10">
    <property type="entry name" value="Alanine racemase"/>
    <property type="match status" value="1"/>
</dbReference>
<comment type="similarity">
    <text evidence="8">Belongs to the Orn/Lys/Arg decarboxylase class-II family. NspC subfamily.</text>
</comment>
<reference evidence="13 14" key="1">
    <citation type="submission" date="2017-01" db="EMBL/GenBank/DDBJ databases">
        <title>The cable genome- insights into the physiology and evolution of filamentous bacteria capable of sulfide oxidation via long distance electron transfer.</title>
        <authorList>
            <person name="Schreiber L."/>
            <person name="Bjerg J.T."/>
            <person name="Boggild A."/>
            <person name="Van De Vossenberg J."/>
            <person name="Meysman F."/>
            <person name="Nielsen L.P."/>
            <person name="Schramm A."/>
            <person name="Kjeldsen K.U."/>
        </authorList>
    </citation>
    <scope>NUCLEOTIDE SEQUENCE [LARGE SCALE GENOMIC DNA]</scope>
    <source>
        <strain evidence="13">MCF</strain>
    </source>
</reference>
<dbReference type="GO" id="GO:0008836">
    <property type="term" value="F:diaminopimelate decarboxylase activity"/>
    <property type="evidence" value="ECO:0007669"/>
    <property type="project" value="TreeGrafter"/>
</dbReference>
<evidence type="ECO:0000256" key="1">
    <source>
        <dbReference type="ARBA" id="ARBA00001933"/>
    </source>
</evidence>
<keyword evidence="6" id="KW-0745">Spermidine biosynthesis</keyword>
<dbReference type="InterPro" id="IPR005730">
    <property type="entry name" value="Nsp_de-COase"/>
</dbReference>
<keyword evidence="5" id="KW-0663">Pyridoxal phosphate</keyword>